<organism evidence="3 4">
    <name type="scientific">Methylacidimicrobium cyclopophantes</name>
    <dbReference type="NCBI Taxonomy" id="1041766"/>
    <lineage>
        <taxon>Bacteria</taxon>
        <taxon>Pseudomonadati</taxon>
        <taxon>Verrucomicrobiota</taxon>
        <taxon>Methylacidimicrobium</taxon>
    </lineage>
</organism>
<keyword evidence="4" id="KW-1185">Reference proteome</keyword>
<evidence type="ECO:0000256" key="2">
    <source>
        <dbReference type="SAM" id="SignalP"/>
    </source>
</evidence>
<protein>
    <submittedName>
        <fullName evidence="3">Uncharacterized protein</fullName>
    </submittedName>
</protein>
<dbReference type="AlphaFoldDB" id="A0A5E6M604"/>
<sequence length="210" mass="22680">MRSSTIGSRIAALALVLELFPVAHPARAQSDPEYPLPTPSESTSPTPERAPPEAPLHPVEMGPANPASPGQAQAPAGIGSPRSGPEAPFDPTGGLRTFLESLPDRQRKEIEHRLNRKAAHALVGRTDSLSGTYALIHEKFPPPRPPLVHVFLLTNGKAQLLFTSTAPFRVPAHLRIAREDKMALILSYIFFQQANRVPPVLSQEARPTGP</sequence>
<feature type="signal peptide" evidence="2">
    <location>
        <begin position="1"/>
        <end position="28"/>
    </location>
</feature>
<dbReference type="EMBL" id="CABFUZ020000079">
    <property type="protein sequence ID" value="VVM04984.1"/>
    <property type="molecule type" value="Genomic_DNA"/>
</dbReference>
<evidence type="ECO:0000256" key="1">
    <source>
        <dbReference type="SAM" id="MobiDB-lite"/>
    </source>
</evidence>
<reference evidence="3" key="1">
    <citation type="submission" date="2019-09" db="EMBL/GenBank/DDBJ databases">
        <authorList>
            <person name="Cremers G."/>
        </authorList>
    </citation>
    <scope>NUCLEOTIDE SEQUENCE [LARGE SCALE GENOMIC DNA]</scope>
    <source>
        <strain evidence="3">3B</strain>
    </source>
</reference>
<keyword evidence="2" id="KW-0732">Signal</keyword>
<dbReference type="RefSeq" id="WP_142524468.1">
    <property type="nucleotide sequence ID" value="NZ_CABFUZ020000079.1"/>
</dbReference>
<feature type="compositionally biased region" description="Low complexity" evidence="1">
    <location>
        <begin position="62"/>
        <end position="81"/>
    </location>
</feature>
<name>A0A5E6M604_9BACT</name>
<dbReference type="Proteomes" id="UP000381693">
    <property type="component" value="Unassembled WGS sequence"/>
</dbReference>
<evidence type="ECO:0000313" key="3">
    <source>
        <dbReference type="EMBL" id="VVM04984.1"/>
    </source>
</evidence>
<evidence type="ECO:0000313" key="4">
    <source>
        <dbReference type="Proteomes" id="UP000381693"/>
    </source>
</evidence>
<feature type="chain" id="PRO_5023009705" evidence="2">
    <location>
        <begin position="29"/>
        <end position="210"/>
    </location>
</feature>
<dbReference type="OrthoDB" id="190555at2"/>
<comment type="caution">
    <text evidence="3">The sequence shown here is derived from an EMBL/GenBank/DDBJ whole genome shotgun (WGS) entry which is preliminary data.</text>
</comment>
<gene>
    <name evidence="3" type="ORF">MAMC_00355</name>
</gene>
<feature type="region of interest" description="Disordered" evidence="1">
    <location>
        <begin position="27"/>
        <end position="96"/>
    </location>
</feature>
<proteinExistence type="predicted"/>
<accession>A0A5E6M604</accession>